<reference evidence="2" key="1">
    <citation type="journal article" date="2014" name="Int. J. Syst. Evol. Microbiol.">
        <title>Complete genome sequence of Corynebacterium casei LMG S-19264T (=DSM 44701T), isolated from a smear-ripened cheese.</title>
        <authorList>
            <consortium name="US DOE Joint Genome Institute (JGI-PGF)"/>
            <person name="Walter F."/>
            <person name="Albersmeier A."/>
            <person name="Kalinowski J."/>
            <person name="Ruckert C."/>
        </authorList>
    </citation>
    <scope>NUCLEOTIDE SEQUENCE</scope>
    <source>
        <strain evidence="2">JCM 4956</strain>
    </source>
</reference>
<organism evidence="2 3">
    <name type="scientific">Streptomyces fructofermentans</name>
    <dbReference type="NCBI Taxonomy" id="152141"/>
    <lineage>
        <taxon>Bacteria</taxon>
        <taxon>Bacillati</taxon>
        <taxon>Actinomycetota</taxon>
        <taxon>Actinomycetes</taxon>
        <taxon>Kitasatosporales</taxon>
        <taxon>Streptomycetaceae</taxon>
        <taxon>Streptomyces</taxon>
    </lineage>
</organism>
<dbReference type="Proteomes" id="UP000645555">
    <property type="component" value="Unassembled WGS sequence"/>
</dbReference>
<sequence length="251" mass="26422">MSRARVAVGLVAVAVGTAWMFGGASALESGFRALAGTVPYAAIALGCFALLRAVVPPGYLAGPFLFILGGVAWLAAATGYLPGRIGGHVVPLLVVLAGTGFALSRPPRAPGLVMMPIRRYQSLLVPIRERVPESTTLQKVVVRSVFGYARIDMSRVLVNHLGDRDVPANWQVDIDVSVLFGRIELLVGEDCVVLPGELGQAYGVALEDEGVRVLESDERIGEDKKDGTARDVRLNILGVGGAVSVRPAVSL</sequence>
<gene>
    <name evidence="2" type="ORF">GCM10010515_50520</name>
</gene>
<keyword evidence="1" id="KW-1133">Transmembrane helix</keyword>
<dbReference type="RefSeq" id="WP_190037852.1">
    <property type="nucleotide sequence ID" value="NZ_BMWD01000019.1"/>
</dbReference>
<name>A0A918KWC4_9ACTN</name>
<reference evidence="2" key="2">
    <citation type="submission" date="2020-09" db="EMBL/GenBank/DDBJ databases">
        <authorList>
            <person name="Sun Q."/>
            <person name="Ohkuma M."/>
        </authorList>
    </citation>
    <scope>NUCLEOTIDE SEQUENCE</scope>
    <source>
        <strain evidence="2">JCM 4956</strain>
    </source>
</reference>
<evidence type="ECO:0000313" key="3">
    <source>
        <dbReference type="Proteomes" id="UP000645555"/>
    </source>
</evidence>
<evidence type="ECO:0000256" key="1">
    <source>
        <dbReference type="SAM" id="Phobius"/>
    </source>
</evidence>
<keyword evidence="1" id="KW-0812">Transmembrane</keyword>
<comment type="caution">
    <text evidence="2">The sequence shown here is derived from an EMBL/GenBank/DDBJ whole genome shotgun (WGS) entry which is preliminary data.</text>
</comment>
<feature type="transmembrane region" description="Helical" evidence="1">
    <location>
        <begin position="58"/>
        <end position="79"/>
    </location>
</feature>
<feature type="transmembrane region" description="Helical" evidence="1">
    <location>
        <begin position="33"/>
        <end position="51"/>
    </location>
</feature>
<keyword evidence="1" id="KW-0472">Membrane</keyword>
<dbReference type="EMBL" id="BMWD01000019">
    <property type="protein sequence ID" value="GGX76556.1"/>
    <property type="molecule type" value="Genomic_DNA"/>
</dbReference>
<accession>A0A918KWC4</accession>
<keyword evidence="3" id="KW-1185">Reference proteome</keyword>
<feature type="transmembrane region" description="Helical" evidence="1">
    <location>
        <begin position="85"/>
        <end position="104"/>
    </location>
</feature>
<feature type="transmembrane region" description="Helical" evidence="1">
    <location>
        <begin position="7"/>
        <end position="27"/>
    </location>
</feature>
<dbReference type="AlphaFoldDB" id="A0A918KWC4"/>
<evidence type="ECO:0000313" key="2">
    <source>
        <dbReference type="EMBL" id="GGX76556.1"/>
    </source>
</evidence>
<proteinExistence type="predicted"/>
<protein>
    <submittedName>
        <fullName evidence="2">Uncharacterized protein</fullName>
    </submittedName>
</protein>